<organism evidence="5 6">
    <name type="scientific">Corynebacterium glaucum</name>
    <dbReference type="NCBI Taxonomy" id="187491"/>
    <lineage>
        <taxon>Bacteria</taxon>
        <taxon>Bacillati</taxon>
        <taxon>Actinomycetota</taxon>
        <taxon>Actinomycetes</taxon>
        <taxon>Mycobacteriales</taxon>
        <taxon>Corynebacteriaceae</taxon>
        <taxon>Corynebacterium</taxon>
    </lineage>
</organism>
<dbReference type="CDD" id="cd03802">
    <property type="entry name" value="GT4_AviGT4-like"/>
    <property type="match status" value="1"/>
</dbReference>
<sequence>MLNDGHLRIAFIGPARYPVREPYAGGLEAFCHTMVKALRAAGHEVDFFAAEGSDGNCKAFELPGVDWGDQIDLATDTTYPAGGKEREDAAFVKLRRLLVAGDYDVVHNNSLNPLIFPGPHSREPLPMVTTLHTPQVDELQAAITAAGTRAGHFAAVSHTTADDWTLPYAPTVIPNGVNVSTWKLGPGGSNAIWFGRLVPEKGAHMAMDAARRAGVPLLLAGRKGDCRYFREEIAPRLAPGVAEWRGTMSHTHLRELVANSGVAVVSPRWEEPFGLVAFEAMACGTPVAAFERGGLGELLCHAPAALAPPDDIDALAGAIHRAREIDRAAVREWVVEHHSLTQTARTYVELYRQVHYGYLAAQVKGA</sequence>
<proteinExistence type="predicted"/>
<dbReference type="Proteomes" id="UP000217209">
    <property type="component" value="Chromosome"/>
</dbReference>
<dbReference type="Pfam" id="PF00534">
    <property type="entry name" value="Glycos_transf_1"/>
    <property type="match status" value="1"/>
</dbReference>
<dbReference type="PANTHER" id="PTHR12526:SF595">
    <property type="entry name" value="BLL5217 PROTEIN"/>
    <property type="match status" value="1"/>
</dbReference>
<dbReference type="KEGG" id="cgv:CGLAU_09875"/>
<reference evidence="5 6" key="1">
    <citation type="submission" date="2016-12" db="EMBL/GenBank/DDBJ databases">
        <authorList>
            <person name="Song W.-J."/>
            <person name="Kurnit D.M."/>
        </authorList>
    </citation>
    <scope>NUCLEOTIDE SEQUENCE [LARGE SCALE GENOMIC DNA]</scope>
    <source>
        <strain evidence="5 6">DSM 30827</strain>
    </source>
</reference>
<name>A0A1Q2HYL2_9CORY</name>
<accession>A0A1Q2HYL2</accession>
<dbReference type="InterPro" id="IPR028098">
    <property type="entry name" value="Glyco_trans_4-like_N"/>
</dbReference>
<evidence type="ECO:0000313" key="6">
    <source>
        <dbReference type="Proteomes" id="UP000217209"/>
    </source>
</evidence>
<evidence type="ECO:0000259" key="4">
    <source>
        <dbReference type="Pfam" id="PF13439"/>
    </source>
</evidence>
<evidence type="ECO:0000256" key="1">
    <source>
        <dbReference type="ARBA" id="ARBA00022676"/>
    </source>
</evidence>
<dbReference type="SUPFAM" id="SSF53756">
    <property type="entry name" value="UDP-Glycosyltransferase/glycogen phosphorylase"/>
    <property type="match status" value="1"/>
</dbReference>
<dbReference type="RefSeq" id="WP_095660547.1">
    <property type="nucleotide sequence ID" value="NZ_CP019688.1"/>
</dbReference>
<keyword evidence="2 5" id="KW-0808">Transferase</keyword>
<dbReference type="OrthoDB" id="9809227at2"/>
<dbReference type="AlphaFoldDB" id="A0A1Q2HYL2"/>
<dbReference type="Gene3D" id="3.40.50.2000">
    <property type="entry name" value="Glycogen Phosphorylase B"/>
    <property type="match status" value="2"/>
</dbReference>
<evidence type="ECO:0000259" key="3">
    <source>
        <dbReference type="Pfam" id="PF00534"/>
    </source>
</evidence>
<dbReference type="InterPro" id="IPR001296">
    <property type="entry name" value="Glyco_trans_1"/>
</dbReference>
<gene>
    <name evidence="5" type="ORF">CGLAU_09875</name>
</gene>
<protein>
    <submittedName>
        <fullName evidence="5">Glycogen synthase</fullName>
        <ecNumber evidence="5">2.4.1.11</ecNumber>
    </submittedName>
</protein>
<evidence type="ECO:0000256" key="2">
    <source>
        <dbReference type="ARBA" id="ARBA00022679"/>
    </source>
</evidence>
<dbReference type="GO" id="GO:0004373">
    <property type="term" value="F:alpha-1,4-glucan glucosyltransferase (UDP-glucose donor) activity"/>
    <property type="evidence" value="ECO:0007669"/>
    <property type="project" value="UniProtKB-EC"/>
</dbReference>
<dbReference type="PANTHER" id="PTHR12526">
    <property type="entry name" value="GLYCOSYLTRANSFERASE"/>
    <property type="match status" value="1"/>
</dbReference>
<dbReference type="EMBL" id="CP019688">
    <property type="protein sequence ID" value="AQQ15924.1"/>
    <property type="molecule type" value="Genomic_DNA"/>
</dbReference>
<dbReference type="EC" id="2.4.1.11" evidence="5"/>
<keyword evidence="1 5" id="KW-0328">Glycosyltransferase</keyword>
<dbReference type="Pfam" id="PF13439">
    <property type="entry name" value="Glyco_transf_4"/>
    <property type="match status" value="1"/>
</dbReference>
<evidence type="ECO:0000313" key="5">
    <source>
        <dbReference type="EMBL" id="AQQ15924.1"/>
    </source>
</evidence>
<feature type="domain" description="Glycosyltransferase subfamily 4-like N-terminal" evidence="4">
    <location>
        <begin position="25"/>
        <end position="180"/>
    </location>
</feature>
<keyword evidence="6" id="KW-1185">Reference proteome</keyword>
<feature type="domain" description="Glycosyl transferase family 1" evidence="3">
    <location>
        <begin position="194"/>
        <end position="322"/>
    </location>
</feature>